<dbReference type="InterPro" id="IPR014895">
    <property type="entry name" value="Alginate_lyase_2"/>
</dbReference>
<accession>F4QTK2</accession>
<dbReference type="PROSITE" id="PS00330">
    <property type="entry name" value="HEMOLYSIN_CALCIUM"/>
    <property type="match status" value="2"/>
</dbReference>
<dbReference type="PANTHER" id="PTHR38340:SF1">
    <property type="entry name" value="S-LAYER PROTEIN"/>
    <property type="match status" value="1"/>
</dbReference>
<comment type="subcellular location">
    <subcellularLocation>
        <location evidence="1">Secreted</location>
    </subcellularLocation>
</comment>
<dbReference type="eggNOG" id="COG5297">
    <property type="taxonomic scope" value="Bacteria"/>
</dbReference>
<dbReference type="InterPro" id="IPR018511">
    <property type="entry name" value="Hemolysin-typ_Ca-bd_CS"/>
</dbReference>
<dbReference type="STRING" id="715226.ABI_44990"/>
<proteinExistence type="predicted"/>
<evidence type="ECO:0000256" key="1">
    <source>
        <dbReference type="ARBA" id="ARBA00004613"/>
    </source>
</evidence>
<dbReference type="InterPro" id="IPR013320">
    <property type="entry name" value="ConA-like_dom_sf"/>
</dbReference>
<dbReference type="Gene3D" id="2.60.120.200">
    <property type="match status" value="1"/>
</dbReference>
<dbReference type="PANTHER" id="PTHR38340">
    <property type="entry name" value="S-LAYER PROTEIN"/>
    <property type="match status" value="1"/>
</dbReference>
<keyword evidence="5" id="KW-1185">Reference proteome</keyword>
<dbReference type="RefSeq" id="WP_006275273.1">
    <property type="nucleotide sequence ID" value="NZ_GL883080.1"/>
</dbReference>
<keyword evidence="2" id="KW-0964">Secreted</keyword>
<dbReference type="SUPFAM" id="SSF51120">
    <property type="entry name" value="beta-Roll"/>
    <property type="match status" value="3"/>
</dbReference>
<dbReference type="GO" id="GO:0005509">
    <property type="term" value="F:calcium ion binding"/>
    <property type="evidence" value="ECO:0007669"/>
    <property type="project" value="InterPro"/>
</dbReference>
<organism evidence="4 5">
    <name type="scientific">Asticcacaulis biprosthecium C19</name>
    <dbReference type="NCBI Taxonomy" id="715226"/>
    <lineage>
        <taxon>Bacteria</taxon>
        <taxon>Pseudomonadati</taxon>
        <taxon>Pseudomonadota</taxon>
        <taxon>Alphaproteobacteria</taxon>
        <taxon>Caulobacterales</taxon>
        <taxon>Caulobacteraceae</taxon>
        <taxon>Asticcacaulis</taxon>
    </lineage>
</organism>
<dbReference type="EMBL" id="GL883080">
    <property type="protein sequence ID" value="EGF90072.1"/>
    <property type="molecule type" value="Genomic_DNA"/>
</dbReference>
<dbReference type="Gene3D" id="2.150.10.10">
    <property type="entry name" value="Serralysin-like metalloprotease, C-terminal"/>
    <property type="match status" value="4"/>
</dbReference>
<evidence type="ECO:0000259" key="3">
    <source>
        <dbReference type="Pfam" id="PF08787"/>
    </source>
</evidence>
<dbReference type="Proteomes" id="UP000006512">
    <property type="component" value="Unassembled WGS sequence"/>
</dbReference>
<dbReference type="Pfam" id="PF08787">
    <property type="entry name" value="Alginate_lyase2"/>
    <property type="match status" value="1"/>
</dbReference>
<dbReference type="eggNOG" id="COG2931">
    <property type="taxonomic scope" value="Bacteria"/>
</dbReference>
<reference evidence="5" key="1">
    <citation type="submission" date="2011-03" db="EMBL/GenBank/DDBJ databases">
        <title>Draft genome sequence of Brevundimonas diminuta.</title>
        <authorList>
            <person name="Brown P.J.B."/>
            <person name="Buechlein A."/>
            <person name="Hemmerich C."/>
            <person name="Brun Y.V."/>
        </authorList>
    </citation>
    <scope>NUCLEOTIDE SEQUENCE [LARGE SCALE GENOMIC DNA]</scope>
    <source>
        <strain evidence="5">C19</strain>
    </source>
</reference>
<dbReference type="HOGENOM" id="CLU_410315_0_0_5"/>
<feature type="domain" description="Alginate lyase 2" evidence="3">
    <location>
        <begin position="8"/>
        <end position="235"/>
    </location>
</feature>
<name>F4QTK2_9CAUL</name>
<dbReference type="SUPFAM" id="SSF49899">
    <property type="entry name" value="Concanavalin A-like lectins/glucanases"/>
    <property type="match status" value="1"/>
</dbReference>
<protein>
    <submittedName>
        <fullName evidence="4">Hemolysin-type calcium-binding repeat 2 copies family protein</fullName>
    </submittedName>
</protein>
<sequence>MNFNSDDFDLTHWKLTLPVDSDGENDGKAVEVLNLVGYSDDRFFYVAPDGAMVFRAAVEGATTTGSTYARSELREMRNGGLAAWGLNEGGTLTATLSVNRTPVLADGTPGRIIVGQVHGESQELACLYYDNGTVYFVNEQAGTSDIETKFELLNAAGEVADIDLGEKFSYYISAKDDLLIVRVYADGDTYESITKISNAWADDSFYFKSGVYLGVNETKGTGVGIAAFYALDFGHGAGAGLGGLASIALSHVAVSLSGTAKDDVLRGGDDIDILYGLNGDDILNGSDGNDKLYGGGGIDRLHGGAGADSMFGGDGDDVYIVDNVSDRVVEYIREGADIVYASVSYALSVNVETLKLTGTNDINATGTRNGDVLTGNQGANLLDGGAGNDQMQGLEGNDTYFVDAAGDKVVEMVRAGTDQVVSSVSYKLTANVEHLTLTGSALTGTSNDLNNRLLGNAENNTLTALAGDDTLDGGTGADTMAGGLGNDSYYVDNELDKIVEISTGGFEVVRTSASIVLSNYLEDVYIVAAGVISATGNGSNNRMVGGAGDNNLTGRSGNDLLTGGAGRDRFVFDSALSATKNLDTVTDFKTRWDQIVLDHLVFTALDVGVGTEKAFVAGTSATSLDHRIIYDSASGALYYDADGTGIKAQIQFAQLLGAPVIGFSDILVI</sequence>
<dbReference type="AlphaFoldDB" id="F4QTK2"/>
<evidence type="ECO:0000256" key="2">
    <source>
        <dbReference type="ARBA" id="ARBA00022525"/>
    </source>
</evidence>
<gene>
    <name evidence="4" type="ORF">ABI_44990</name>
</gene>
<dbReference type="PRINTS" id="PR00313">
    <property type="entry name" value="CABNDNGRPT"/>
</dbReference>
<dbReference type="InterPro" id="IPR001343">
    <property type="entry name" value="Hemolysn_Ca-bd"/>
</dbReference>
<dbReference type="GO" id="GO:0005576">
    <property type="term" value="C:extracellular region"/>
    <property type="evidence" value="ECO:0007669"/>
    <property type="project" value="UniProtKB-SubCell"/>
</dbReference>
<evidence type="ECO:0000313" key="4">
    <source>
        <dbReference type="EMBL" id="EGF90072.1"/>
    </source>
</evidence>
<dbReference type="InterPro" id="IPR011049">
    <property type="entry name" value="Serralysin-like_metalloprot_C"/>
</dbReference>
<dbReference type="InterPro" id="IPR050557">
    <property type="entry name" value="RTX_toxin/Mannuronan_C5-epim"/>
</dbReference>
<dbReference type="Pfam" id="PF00353">
    <property type="entry name" value="HemolysinCabind"/>
    <property type="match status" value="5"/>
</dbReference>
<evidence type="ECO:0000313" key="5">
    <source>
        <dbReference type="Proteomes" id="UP000006512"/>
    </source>
</evidence>